<evidence type="ECO:0000313" key="14">
    <source>
        <dbReference type="EMBL" id="CAB3235105.1"/>
    </source>
</evidence>
<keyword evidence="6 13" id="KW-1133">Transmembrane helix</keyword>
<dbReference type="GO" id="GO:0005901">
    <property type="term" value="C:caveola"/>
    <property type="evidence" value="ECO:0007669"/>
    <property type="project" value="UniProtKB-SubCell"/>
</dbReference>
<evidence type="ECO:0000256" key="9">
    <source>
        <dbReference type="ARBA" id="ARBA00023170"/>
    </source>
</evidence>
<evidence type="ECO:0000256" key="2">
    <source>
        <dbReference type="ARBA" id="ARBA00004651"/>
    </source>
</evidence>
<keyword evidence="9" id="KW-0675">Receptor</keyword>
<accession>A0A8S0ZPV7</accession>
<dbReference type="InterPro" id="IPR002159">
    <property type="entry name" value="CD36_fam"/>
</dbReference>
<keyword evidence="5 13" id="KW-0812">Transmembrane</keyword>
<dbReference type="GO" id="GO:0005044">
    <property type="term" value="F:scavenger receptor activity"/>
    <property type="evidence" value="ECO:0007669"/>
    <property type="project" value="TreeGrafter"/>
</dbReference>
<dbReference type="AlphaFoldDB" id="A0A8S0ZPV7"/>
<evidence type="ECO:0000256" key="7">
    <source>
        <dbReference type="ARBA" id="ARBA00023136"/>
    </source>
</evidence>
<evidence type="ECO:0000256" key="3">
    <source>
        <dbReference type="ARBA" id="ARBA00010532"/>
    </source>
</evidence>
<evidence type="ECO:0000256" key="10">
    <source>
        <dbReference type="ARBA" id="ARBA00023180"/>
    </source>
</evidence>
<gene>
    <name evidence="14" type="ORF">APLA_LOCUS5930</name>
</gene>
<comment type="subcellular location">
    <subcellularLocation>
        <location evidence="2">Cell membrane</location>
        <topology evidence="2">Multi-pass membrane protein</topology>
    </subcellularLocation>
    <subcellularLocation>
        <location evidence="1">Membrane</location>
        <location evidence="1">Caveola</location>
        <topology evidence="1">Multi-pass membrane protein</topology>
    </subcellularLocation>
</comment>
<keyword evidence="8" id="KW-1015">Disulfide bond</keyword>
<evidence type="ECO:0000256" key="11">
    <source>
        <dbReference type="ARBA" id="ARBA00040821"/>
    </source>
</evidence>
<evidence type="ECO:0000313" key="15">
    <source>
        <dbReference type="Proteomes" id="UP000494106"/>
    </source>
</evidence>
<keyword evidence="10" id="KW-0325">Glycoprotein</keyword>
<dbReference type="Proteomes" id="UP000494106">
    <property type="component" value="Unassembled WGS sequence"/>
</dbReference>
<evidence type="ECO:0000256" key="13">
    <source>
        <dbReference type="SAM" id="Phobius"/>
    </source>
</evidence>
<dbReference type="PRINTS" id="PR01609">
    <property type="entry name" value="CD36FAMILY"/>
</dbReference>
<dbReference type="PANTHER" id="PTHR11923">
    <property type="entry name" value="SCAVENGER RECEPTOR CLASS B TYPE-1 SR-B1"/>
    <property type="match status" value="1"/>
</dbReference>
<evidence type="ECO:0000256" key="5">
    <source>
        <dbReference type="ARBA" id="ARBA00022692"/>
    </source>
</evidence>
<keyword evidence="15" id="KW-1185">Reference proteome</keyword>
<evidence type="ECO:0000256" key="12">
    <source>
        <dbReference type="ARBA" id="ARBA00042244"/>
    </source>
</evidence>
<evidence type="ECO:0000256" key="6">
    <source>
        <dbReference type="ARBA" id="ARBA00022989"/>
    </source>
</evidence>
<evidence type="ECO:0000256" key="4">
    <source>
        <dbReference type="ARBA" id="ARBA00022475"/>
    </source>
</evidence>
<comment type="similarity">
    <text evidence="3">Belongs to the CD36 family.</text>
</comment>
<dbReference type="OrthoDB" id="18585at2759"/>
<name>A0A8S0ZPV7_ARCPL</name>
<evidence type="ECO:0000256" key="1">
    <source>
        <dbReference type="ARBA" id="ARBA00004189"/>
    </source>
</evidence>
<keyword evidence="4" id="KW-1003">Cell membrane</keyword>
<protein>
    <recommendedName>
        <fullName evidence="11">Scavenger receptor class B member 1</fullName>
    </recommendedName>
    <alternativeName>
        <fullName evidence="12">SR-BI</fullName>
    </alternativeName>
</protein>
<reference evidence="14 15" key="1">
    <citation type="submission" date="2020-04" db="EMBL/GenBank/DDBJ databases">
        <authorList>
            <person name="Wallbank WR R."/>
            <person name="Pardo Diaz C."/>
            <person name="Kozak K."/>
            <person name="Martin S."/>
            <person name="Jiggins C."/>
            <person name="Moest M."/>
            <person name="Warren A I."/>
            <person name="Byers J.R.P. K."/>
            <person name="Montejo-Kovacevich G."/>
            <person name="Yen C E."/>
        </authorList>
    </citation>
    <scope>NUCLEOTIDE SEQUENCE [LARGE SCALE GENOMIC DNA]</scope>
</reference>
<dbReference type="PANTHER" id="PTHR11923:SF110">
    <property type="entry name" value="SCAVENGER RECEPTOR CLASS B MEMBER 1"/>
    <property type="match status" value="1"/>
</dbReference>
<proteinExistence type="inferred from homology"/>
<evidence type="ECO:0000256" key="8">
    <source>
        <dbReference type="ARBA" id="ARBA00023157"/>
    </source>
</evidence>
<keyword evidence="7 13" id="KW-0472">Membrane</keyword>
<organism evidence="14 15">
    <name type="scientific">Arctia plantaginis</name>
    <name type="common">Wood tiger moth</name>
    <name type="synonym">Phalaena plantaginis</name>
    <dbReference type="NCBI Taxonomy" id="874455"/>
    <lineage>
        <taxon>Eukaryota</taxon>
        <taxon>Metazoa</taxon>
        <taxon>Ecdysozoa</taxon>
        <taxon>Arthropoda</taxon>
        <taxon>Hexapoda</taxon>
        <taxon>Insecta</taxon>
        <taxon>Pterygota</taxon>
        <taxon>Neoptera</taxon>
        <taxon>Endopterygota</taxon>
        <taxon>Lepidoptera</taxon>
        <taxon>Glossata</taxon>
        <taxon>Ditrysia</taxon>
        <taxon>Noctuoidea</taxon>
        <taxon>Erebidae</taxon>
        <taxon>Arctiinae</taxon>
        <taxon>Arctia</taxon>
    </lineage>
</organism>
<dbReference type="Pfam" id="PF01130">
    <property type="entry name" value="CD36"/>
    <property type="match status" value="1"/>
</dbReference>
<comment type="caution">
    <text evidence="14">The sequence shown here is derived from an EMBL/GenBank/DDBJ whole genome shotgun (WGS) entry which is preliminary data.</text>
</comment>
<sequence length="514" mass="58922">MVLITRKMSVPMTNQITKTSKILSRSIIAILCAIASVLLIILDPIHSIVNYNLRLETGSALYNLLRHDIKAARLSLFMFNITNAEKFMSGEDKKMKVKEVGPFVYQEYRWFEDMEMNANGTEMGMTPKMRSEFLPDESIGDPKNINLTFLNLPLLTTTSLLSPYPSFIRFMFSAMTSQMKSKAIINMDVHSLMWGYENPIITLCNKLIPGLIYFDRIGFLDRFYDKESDYRIVVGATKQDRFKIKSVTKYRHLQQGSMNDLEVSELTFPDTYEGIGYPPELTPEVPIHWYRLSICRTFALQYKGSKTTEYGGEGLQYTLNNSSFINETNPAIKKTFPKGIMDISKCYYGMPFVASYPHFLDGDPKLLEAVDGLMPDRKKYPNDIIIDRRAGIPFYTKLSLQLNIAIDDVSYSMEARRFSNKILPVLRLEVDQPKMSDGIMALFYLVYTIGPWFLIIIESALFILSLYLIISAARCLYLNRSFNSNWLIFETGKSKKILSETQSDVPLVSDYINA</sequence>
<dbReference type="GO" id="GO:0005737">
    <property type="term" value="C:cytoplasm"/>
    <property type="evidence" value="ECO:0007669"/>
    <property type="project" value="TreeGrafter"/>
</dbReference>
<feature type="transmembrane region" description="Helical" evidence="13">
    <location>
        <begin position="442"/>
        <end position="470"/>
    </location>
</feature>
<dbReference type="EMBL" id="CADEBC010000485">
    <property type="protein sequence ID" value="CAB3235105.1"/>
    <property type="molecule type" value="Genomic_DNA"/>
</dbReference>